<evidence type="ECO:0000256" key="1">
    <source>
        <dbReference type="SAM" id="MobiDB-lite"/>
    </source>
</evidence>
<accession>A0A9K3LTE6</accession>
<reference evidence="3" key="2">
    <citation type="submission" date="2021-04" db="EMBL/GenBank/DDBJ databases">
        <authorList>
            <person name="Podell S."/>
        </authorList>
    </citation>
    <scope>NUCLEOTIDE SEQUENCE</scope>
    <source>
        <strain evidence="3">Hildebrandi</strain>
    </source>
</reference>
<feature type="compositionally biased region" description="Polar residues" evidence="1">
    <location>
        <begin position="41"/>
        <end position="50"/>
    </location>
</feature>
<feature type="region of interest" description="Disordered" evidence="1">
    <location>
        <begin position="25"/>
        <end position="50"/>
    </location>
</feature>
<organism evidence="3 4">
    <name type="scientific">Nitzschia inconspicua</name>
    <dbReference type="NCBI Taxonomy" id="303405"/>
    <lineage>
        <taxon>Eukaryota</taxon>
        <taxon>Sar</taxon>
        <taxon>Stramenopiles</taxon>
        <taxon>Ochrophyta</taxon>
        <taxon>Bacillariophyta</taxon>
        <taxon>Bacillariophyceae</taxon>
        <taxon>Bacillariophycidae</taxon>
        <taxon>Bacillariales</taxon>
        <taxon>Bacillariaceae</taxon>
        <taxon>Nitzschia</taxon>
    </lineage>
</organism>
<evidence type="ECO:0000313" key="3">
    <source>
        <dbReference type="EMBL" id="KAG7368183.1"/>
    </source>
</evidence>
<dbReference type="EMBL" id="JAGRRH010000006">
    <property type="protein sequence ID" value="KAG7368183.1"/>
    <property type="molecule type" value="Genomic_DNA"/>
</dbReference>
<evidence type="ECO:0000313" key="4">
    <source>
        <dbReference type="Proteomes" id="UP000693970"/>
    </source>
</evidence>
<proteinExistence type="predicted"/>
<evidence type="ECO:0008006" key="5">
    <source>
        <dbReference type="Google" id="ProtNLM"/>
    </source>
</evidence>
<name>A0A9K3LTE6_9STRA</name>
<feature type="signal peptide" evidence="2">
    <location>
        <begin position="1"/>
        <end position="20"/>
    </location>
</feature>
<sequence>MRNLSWLVLLAASIAQSALGLSSSSHREKQQHKAQQQFQHDTLSSSPCSATGTNLSRRSFLTAALGGFLTGTVALTLGDEQNRAVFAVDDDSNPIFDIYRSQLLNLIDSNKATEGDILTAIEKLVPYDPSKKAAATLDDELDGEWKLLWSAKAEAFSPLLKLPPPLKPISYQYLGKTAAGEVGTSRIAQGLTGGILGMSQLWLSSGSKVAPDDPSILEIFPPFRLELNAGSDAEFRKLNGRTAEAQAAPKNRYQQLYLERNGKGSLRISTIADGDPAIVGAIFVHEKL</sequence>
<gene>
    <name evidence="3" type="ORF">IV203_030926</name>
</gene>
<reference evidence="3" key="1">
    <citation type="journal article" date="2021" name="Sci. Rep.">
        <title>Diploid genomic architecture of Nitzschia inconspicua, an elite biomass production diatom.</title>
        <authorList>
            <person name="Oliver A."/>
            <person name="Podell S."/>
            <person name="Pinowska A."/>
            <person name="Traller J.C."/>
            <person name="Smith S.R."/>
            <person name="McClure R."/>
            <person name="Beliaev A."/>
            <person name="Bohutskyi P."/>
            <person name="Hill E.A."/>
            <person name="Rabines A."/>
            <person name="Zheng H."/>
            <person name="Allen L.Z."/>
            <person name="Kuo A."/>
            <person name="Grigoriev I.V."/>
            <person name="Allen A.E."/>
            <person name="Hazlebeck D."/>
            <person name="Allen E.E."/>
        </authorList>
    </citation>
    <scope>NUCLEOTIDE SEQUENCE</scope>
    <source>
        <strain evidence="3">Hildebrandi</strain>
    </source>
</reference>
<keyword evidence="2" id="KW-0732">Signal</keyword>
<comment type="caution">
    <text evidence="3">The sequence shown here is derived from an EMBL/GenBank/DDBJ whole genome shotgun (WGS) entry which is preliminary data.</text>
</comment>
<dbReference type="Proteomes" id="UP000693970">
    <property type="component" value="Unassembled WGS sequence"/>
</dbReference>
<protein>
    <recommendedName>
        <fullName evidence="5">Plastid lipid-associated protein/fibrillin conserved domain-containing protein</fullName>
    </recommendedName>
</protein>
<keyword evidence="4" id="KW-1185">Reference proteome</keyword>
<feature type="chain" id="PRO_5039885563" description="Plastid lipid-associated protein/fibrillin conserved domain-containing protein" evidence="2">
    <location>
        <begin position="21"/>
        <end position="288"/>
    </location>
</feature>
<evidence type="ECO:0000256" key="2">
    <source>
        <dbReference type="SAM" id="SignalP"/>
    </source>
</evidence>
<dbReference type="AlphaFoldDB" id="A0A9K3LTE6"/>
<dbReference type="OrthoDB" id="42614at2759"/>